<dbReference type="PROSITE" id="PS00061">
    <property type="entry name" value="ADH_SHORT"/>
    <property type="match status" value="1"/>
</dbReference>
<dbReference type="AlphaFoldDB" id="A0A8K1CNS8"/>
<dbReference type="Gene3D" id="3.40.50.720">
    <property type="entry name" value="NAD(P)-binding Rossmann-like Domain"/>
    <property type="match status" value="1"/>
</dbReference>
<dbReference type="CDD" id="cd05374">
    <property type="entry name" value="17beta-HSD-like_SDR_c"/>
    <property type="match status" value="1"/>
</dbReference>
<dbReference type="InterPro" id="IPR002347">
    <property type="entry name" value="SDR_fam"/>
</dbReference>
<proteinExistence type="inferred from homology"/>
<dbReference type="InterPro" id="IPR051911">
    <property type="entry name" value="SDR_oxidoreductase"/>
</dbReference>
<dbReference type="SUPFAM" id="SSF51735">
    <property type="entry name" value="NAD(P)-binding Rossmann-fold domains"/>
    <property type="match status" value="1"/>
</dbReference>
<comment type="caution">
    <text evidence="4">The sequence shown here is derived from an EMBL/GenBank/DDBJ whole genome shotgun (WGS) entry which is preliminary data.</text>
</comment>
<evidence type="ECO:0000256" key="3">
    <source>
        <dbReference type="RuleBase" id="RU000363"/>
    </source>
</evidence>
<keyword evidence="5" id="KW-1185">Reference proteome</keyword>
<dbReference type="InterPro" id="IPR036291">
    <property type="entry name" value="NAD(P)-bd_dom_sf"/>
</dbReference>
<comment type="similarity">
    <text evidence="1 3">Belongs to the short-chain dehydrogenases/reductases (SDR) family.</text>
</comment>
<dbReference type="PANTHER" id="PTHR43976:SF16">
    <property type="entry name" value="SHORT-CHAIN DEHYDROGENASE_REDUCTASE FAMILY PROTEIN"/>
    <property type="match status" value="1"/>
</dbReference>
<sequence>MTTSASRNVWFITGCSSGIGRQIAIAARSHGDLVIASARKIETLDELKTLGCEVLTLDITASEDEVKQVIDRAHAIYGRIDIVMNNAGSARISAVEEASDKDVLALFDGNVFGHLRVVRAVLPHLREKRSGIIAFIGSVTGYSPITMNGVYGAAKFALAGISQTLAQEVAHLGIEVTVIEPGVFPTNGLVNLALLPNPIADYDPLKSEFHEYLTSTIKAPPSDTVKGAQAIVEALTKTGRCAGKALPRRMPLGGDVLPVMEAELALREKEKNDWVEFTKPETFSFEP</sequence>
<dbReference type="InterPro" id="IPR020904">
    <property type="entry name" value="Sc_DH/Rdtase_CS"/>
</dbReference>
<dbReference type="PANTHER" id="PTHR43976">
    <property type="entry name" value="SHORT CHAIN DEHYDROGENASE"/>
    <property type="match status" value="1"/>
</dbReference>
<reference evidence="4" key="1">
    <citation type="submission" date="2019-03" db="EMBL/GenBank/DDBJ databases">
        <title>Long read genome sequence of the mycoparasitic Pythium oligandrum ATCC 38472 isolated from sugarbeet rhizosphere.</title>
        <authorList>
            <person name="Gaulin E."/>
        </authorList>
    </citation>
    <scope>NUCLEOTIDE SEQUENCE</scope>
    <source>
        <strain evidence="4">ATCC 38472_TT</strain>
    </source>
</reference>
<evidence type="ECO:0000256" key="2">
    <source>
        <dbReference type="ARBA" id="ARBA00023002"/>
    </source>
</evidence>
<name>A0A8K1CNS8_PYTOL</name>
<dbReference type="PRINTS" id="PR00080">
    <property type="entry name" value="SDRFAMILY"/>
</dbReference>
<dbReference type="PRINTS" id="PR00081">
    <property type="entry name" value="GDHRDH"/>
</dbReference>
<dbReference type="OrthoDB" id="1393670at2759"/>
<dbReference type="Pfam" id="PF00106">
    <property type="entry name" value="adh_short"/>
    <property type="match status" value="1"/>
</dbReference>
<keyword evidence="2" id="KW-0560">Oxidoreductase</keyword>
<evidence type="ECO:0000313" key="4">
    <source>
        <dbReference type="EMBL" id="TMW66011.1"/>
    </source>
</evidence>
<dbReference type="EMBL" id="SPLM01000036">
    <property type="protein sequence ID" value="TMW66011.1"/>
    <property type="molecule type" value="Genomic_DNA"/>
</dbReference>
<evidence type="ECO:0000313" key="5">
    <source>
        <dbReference type="Proteomes" id="UP000794436"/>
    </source>
</evidence>
<dbReference type="GO" id="GO:0016491">
    <property type="term" value="F:oxidoreductase activity"/>
    <property type="evidence" value="ECO:0007669"/>
    <property type="project" value="UniProtKB-KW"/>
</dbReference>
<gene>
    <name evidence="4" type="ORF">Poli38472_003776</name>
</gene>
<protein>
    <submittedName>
        <fullName evidence="4">Uncharacterized protein</fullName>
    </submittedName>
</protein>
<organism evidence="4 5">
    <name type="scientific">Pythium oligandrum</name>
    <name type="common">Mycoparasitic fungus</name>
    <dbReference type="NCBI Taxonomy" id="41045"/>
    <lineage>
        <taxon>Eukaryota</taxon>
        <taxon>Sar</taxon>
        <taxon>Stramenopiles</taxon>
        <taxon>Oomycota</taxon>
        <taxon>Peronosporomycetes</taxon>
        <taxon>Pythiales</taxon>
        <taxon>Pythiaceae</taxon>
        <taxon>Pythium</taxon>
    </lineage>
</organism>
<evidence type="ECO:0000256" key="1">
    <source>
        <dbReference type="ARBA" id="ARBA00006484"/>
    </source>
</evidence>
<accession>A0A8K1CNS8</accession>
<dbReference type="Proteomes" id="UP000794436">
    <property type="component" value="Unassembled WGS sequence"/>
</dbReference>